<name>A0A8A2VCI6_9EURY</name>
<dbReference type="EMBL" id="CP071462">
    <property type="protein sequence ID" value="QSW99753.1"/>
    <property type="molecule type" value="Genomic_DNA"/>
</dbReference>
<dbReference type="GeneID" id="63186034"/>
<reference evidence="1 2" key="1">
    <citation type="submission" date="2021-03" db="EMBL/GenBank/DDBJ databases">
        <title>Haloterrigena longa sp. nov. and Haloterrigena limicola sp. nov., extremely halophilic archaea isolated from a salt lake.</title>
        <authorList>
            <person name="Henglin C."/>
        </authorList>
    </citation>
    <scope>NUCLEOTIDE SEQUENCE [LARGE SCALE GENOMIC DNA]</scope>
    <source>
        <strain evidence="1 2">KZCA68</strain>
    </source>
</reference>
<dbReference type="KEGG" id="hakz:J0X25_01975"/>
<accession>A0A8A2VCI6</accession>
<gene>
    <name evidence="1" type="ORF">J0X25_01975</name>
</gene>
<protein>
    <submittedName>
        <fullName evidence="1">Uncharacterized protein</fullName>
    </submittedName>
</protein>
<sequence>MTSTGNRSKLLKNASTVTTLIDAVMEFSKGRRASGVLLLVAAALSSRVPGLGTATSLLLRASRRLR</sequence>
<organism evidence="1 2">
    <name type="scientific">Haloterrigena alkaliphila</name>
    <dbReference type="NCBI Taxonomy" id="2816475"/>
    <lineage>
        <taxon>Archaea</taxon>
        <taxon>Methanobacteriati</taxon>
        <taxon>Methanobacteriota</taxon>
        <taxon>Stenosarchaea group</taxon>
        <taxon>Halobacteria</taxon>
        <taxon>Halobacteriales</taxon>
        <taxon>Natrialbaceae</taxon>
        <taxon>Haloterrigena</taxon>
    </lineage>
</organism>
<dbReference type="Proteomes" id="UP000663203">
    <property type="component" value="Chromosome"/>
</dbReference>
<dbReference type="AlphaFoldDB" id="A0A8A2VCI6"/>
<dbReference type="RefSeq" id="WP_207289359.1">
    <property type="nucleotide sequence ID" value="NZ_CP071462.1"/>
</dbReference>
<keyword evidence="2" id="KW-1185">Reference proteome</keyword>
<evidence type="ECO:0000313" key="1">
    <source>
        <dbReference type="EMBL" id="QSW99753.1"/>
    </source>
</evidence>
<evidence type="ECO:0000313" key="2">
    <source>
        <dbReference type="Proteomes" id="UP000663203"/>
    </source>
</evidence>
<proteinExistence type="predicted"/>